<dbReference type="EMBL" id="CAJVCH010240355">
    <property type="protein sequence ID" value="CAG7732937.1"/>
    <property type="molecule type" value="Genomic_DNA"/>
</dbReference>
<comment type="caution">
    <text evidence="1">The sequence shown here is derived from an EMBL/GenBank/DDBJ whole genome shotgun (WGS) entry which is preliminary data.</text>
</comment>
<gene>
    <name evidence="1" type="ORF">AFUS01_LOCUS21415</name>
</gene>
<proteinExistence type="predicted"/>
<reference evidence="1" key="1">
    <citation type="submission" date="2021-06" db="EMBL/GenBank/DDBJ databases">
        <authorList>
            <person name="Hodson N. C."/>
            <person name="Mongue J. A."/>
            <person name="Jaron S. K."/>
        </authorList>
    </citation>
    <scope>NUCLEOTIDE SEQUENCE</scope>
</reference>
<accession>A0A8J2KB53</accession>
<evidence type="ECO:0000313" key="2">
    <source>
        <dbReference type="Proteomes" id="UP000708208"/>
    </source>
</evidence>
<evidence type="ECO:0000313" key="1">
    <source>
        <dbReference type="EMBL" id="CAG7732937.1"/>
    </source>
</evidence>
<sequence>FKISAVVVFTSLFCSPYFKQFCYGVRVRNSEVGHNQIRWVLFGEISLLITVSKIKSLKLER</sequence>
<dbReference type="AlphaFoldDB" id="A0A8J2KB53"/>
<dbReference type="Proteomes" id="UP000708208">
    <property type="component" value="Unassembled WGS sequence"/>
</dbReference>
<organism evidence="1 2">
    <name type="scientific">Allacma fusca</name>
    <dbReference type="NCBI Taxonomy" id="39272"/>
    <lineage>
        <taxon>Eukaryota</taxon>
        <taxon>Metazoa</taxon>
        <taxon>Ecdysozoa</taxon>
        <taxon>Arthropoda</taxon>
        <taxon>Hexapoda</taxon>
        <taxon>Collembola</taxon>
        <taxon>Symphypleona</taxon>
        <taxon>Sminthuridae</taxon>
        <taxon>Allacma</taxon>
    </lineage>
</organism>
<name>A0A8J2KB53_9HEXA</name>
<keyword evidence="2" id="KW-1185">Reference proteome</keyword>
<protein>
    <submittedName>
        <fullName evidence="1">Uncharacterized protein</fullName>
    </submittedName>
</protein>
<feature type="non-terminal residue" evidence="1">
    <location>
        <position position="1"/>
    </location>
</feature>